<comment type="caution">
    <text evidence="2">The sequence shown here is derived from an EMBL/GenBank/DDBJ whole genome shotgun (WGS) entry which is preliminary data.</text>
</comment>
<keyword evidence="3" id="KW-1185">Reference proteome</keyword>
<sequence length="116" mass="13118">MKQLITIFILLIGINFTSSAQIKIGNDNGSPQAKFIKSYPNPASTVVNFEFQKGYSRSFSIQILNSIGKKMYEVKNMPSLLTIDLKAEKFYRGIYIYQLIDKNGFVIESGKILIVN</sequence>
<protein>
    <submittedName>
        <fullName evidence="2">T9SS type A sorting domain-containing protein</fullName>
    </submittedName>
</protein>
<dbReference type="RefSeq" id="WP_379707654.1">
    <property type="nucleotide sequence ID" value="NZ_JBHSCZ010000001.1"/>
</dbReference>
<name>A0ABV8QPT4_9BACT</name>
<feature type="domain" description="Secretion system C-terminal sorting" evidence="1">
    <location>
        <begin position="39"/>
        <end position="107"/>
    </location>
</feature>
<evidence type="ECO:0000313" key="3">
    <source>
        <dbReference type="Proteomes" id="UP001595907"/>
    </source>
</evidence>
<evidence type="ECO:0000259" key="1">
    <source>
        <dbReference type="Pfam" id="PF18962"/>
    </source>
</evidence>
<dbReference type="EMBL" id="JBHSCZ010000001">
    <property type="protein sequence ID" value="MFC4262296.1"/>
    <property type="molecule type" value="Genomic_DNA"/>
</dbReference>
<gene>
    <name evidence="2" type="ORF">ACFOWM_05380</name>
</gene>
<dbReference type="InterPro" id="IPR026444">
    <property type="entry name" value="Secre_tail"/>
</dbReference>
<dbReference type="Proteomes" id="UP001595907">
    <property type="component" value="Unassembled WGS sequence"/>
</dbReference>
<accession>A0ABV8QPT4</accession>
<proteinExistence type="predicted"/>
<reference evidence="3" key="1">
    <citation type="journal article" date="2019" name="Int. J. Syst. Evol. Microbiol.">
        <title>The Global Catalogue of Microorganisms (GCM) 10K type strain sequencing project: providing services to taxonomists for standard genome sequencing and annotation.</title>
        <authorList>
            <consortium name="The Broad Institute Genomics Platform"/>
            <consortium name="The Broad Institute Genome Sequencing Center for Infectious Disease"/>
            <person name="Wu L."/>
            <person name="Ma J."/>
        </authorList>
    </citation>
    <scope>NUCLEOTIDE SEQUENCE [LARGE SCALE GENOMIC DNA]</scope>
    <source>
        <strain evidence="3">CECT 8289</strain>
    </source>
</reference>
<evidence type="ECO:0000313" key="2">
    <source>
        <dbReference type="EMBL" id="MFC4262296.1"/>
    </source>
</evidence>
<organism evidence="2 3">
    <name type="scientific">Ferruginibacter yonginensis</name>
    <dbReference type="NCBI Taxonomy" id="1310416"/>
    <lineage>
        <taxon>Bacteria</taxon>
        <taxon>Pseudomonadati</taxon>
        <taxon>Bacteroidota</taxon>
        <taxon>Chitinophagia</taxon>
        <taxon>Chitinophagales</taxon>
        <taxon>Chitinophagaceae</taxon>
        <taxon>Ferruginibacter</taxon>
    </lineage>
</organism>
<dbReference type="NCBIfam" id="TIGR04183">
    <property type="entry name" value="Por_Secre_tail"/>
    <property type="match status" value="1"/>
</dbReference>
<dbReference type="Pfam" id="PF18962">
    <property type="entry name" value="Por_Secre_tail"/>
    <property type="match status" value="1"/>
</dbReference>